<organism evidence="4 5">
    <name type="scientific">Candidatus Endolissoclinum faulkneri L2</name>
    <dbReference type="NCBI Taxonomy" id="1193729"/>
    <lineage>
        <taxon>Bacteria</taxon>
        <taxon>Pseudomonadati</taxon>
        <taxon>Pseudomonadota</taxon>
        <taxon>Alphaproteobacteria</taxon>
        <taxon>Rhodospirillales</taxon>
        <taxon>Rhodospirillaceae</taxon>
        <taxon>Candidatus Endolissoclinum</taxon>
    </lineage>
</organism>
<dbReference type="OrthoDB" id="5489421at2"/>
<dbReference type="PANTHER" id="PTHR47739:SF1">
    <property type="entry name" value="TRNA1(VAL) (ADENINE(37)-N6)-METHYLTRANSFERASE"/>
    <property type="match status" value="1"/>
</dbReference>
<keyword evidence="5" id="KW-1185">Reference proteome</keyword>
<dbReference type="KEGG" id="thal:A1OE_302"/>
<dbReference type="InterPro" id="IPR050210">
    <property type="entry name" value="tRNA_Adenine-N(6)_MTase"/>
</dbReference>
<dbReference type="GO" id="GO:0008170">
    <property type="term" value="F:N-methyltransferase activity"/>
    <property type="evidence" value="ECO:0007669"/>
    <property type="project" value="UniProtKB-ARBA"/>
</dbReference>
<evidence type="ECO:0000259" key="3">
    <source>
        <dbReference type="Pfam" id="PF05175"/>
    </source>
</evidence>
<protein>
    <submittedName>
        <fullName evidence="4">Methyltransferase small domain protein</fullName>
    </submittedName>
</protein>
<dbReference type="SUPFAM" id="SSF53335">
    <property type="entry name" value="S-adenosyl-L-methionine-dependent methyltransferases"/>
    <property type="match status" value="1"/>
</dbReference>
<dbReference type="PROSITE" id="PS00092">
    <property type="entry name" value="N6_MTASE"/>
    <property type="match status" value="1"/>
</dbReference>
<name>K7ZCE6_9PROT</name>
<dbReference type="Pfam" id="PF05175">
    <property type="entry name" value="MTS"/>
    <property type="match status" value="1"/>
</dbReference>
<dbReference type="AlphaFoldDB" id="K7ZCE6"/>
<dbReference type="GO" id="GO:0008757">
    <property type="term" value="F:S-adenosylmethionine-dependent methyltransferase activity"/>
    <property type="evidence" value="ECO:0007669"/>
    <property type="project" value="UniProtKB-ARBA"/>
</dbReference>
<dbReference type="eggNOG" id="COG4123">
    <property type="taxonomic scope" value="Bacteria"/>
</dbReference>
<evidence type="ECO:0000256" key="1">
    <source>
        <dbReference type="ARBA" id="ARBA00022603"/>
    </source>
</evidence>
<keyword evidence="1 4" id="KW-0489">Methyltransferase</keyword>
<dbReference type="GO" id="GO:0032259">
    <property type="term" value="P:methylation"/>
    <property type="evidence" value="ECO:0007669"/>
    <property type="project" value="UniProtKB-KW"/>
</dbReference>
<keyword evidence="4" id="KW-0808">Transferase</keyword>
<dbReference type="CDD" id="cd02440">
    <property type="entry name" value="AdoMet_MTases"/>
    <property type="match status" value="1"/>
</dbReference>
<dbReference type="PANTHER" id="PTHR47739">
    <property type="entry name" value="TRNA1(VAL) (ADENINE(37)-N6)-METHYLTRANSFERASE"/>
    <property type="match status" value="1"/>
</dbReference>
<feature type="domain" description="Methyltransferase small" evidence="3">
    <location>
        <begin position="33"/>
        <end position="163"/>
    </location>
</feature>
<dbReference type="EMBL" id="CP003539">
    <property type="protein sequence ID" value="AFX98501.1"/>
    <property type="molecule type" value="Genomic_DNA"/>
</dbReference>
<sequence length="247" mass="26884">MIDNPKIKTIENLLLNKRVRLVQPKNGYRVAIDSVLLAAAVPARTGDKVVDLGCGACAVCACIAKRVNGVELIGVERDPIMADMARQNMSANGFTGRIETNDLTNLPCTWETGQIDHVVANPPYMPANRAYLSPNTKRLTSCVEICASLADWIIVAQRCLRNRGTITLINRADRLNEILSTLNRGFGSIVVFPLFPKAGRDASRVLVQAVRSSRAPMRITSGLLLHEANGHYTSKAEAILRGAPINL</sequence>
<evidence type="ECO:0000256" key="2">
    <source>
        <dbReference type="ARBA" id="ARBA00022691"/>
    </source>
</evidence>
<dbReference type="Proteomes" id="UP000010077">
    <property type="component" value="Chromosome"/>
</dbReference>
<evidence type="ECO:0000313" key="5">
    <source>
        <dbReference type="Proteomes" id="UP000010077"/>
    </source>
</evidence>
<dbReference type="RefSeq" id="WP_015087999.1">
    <property type="nucleotide sequence ID" value="NC_019566.1"/>
</dbReference>
<proteinExistence type="predicted"/>
<dbReference type="HOGENOM" id="CLU_061983_1_1_5"/>
<dbReference type="InterPro" id="IPR007848">
    <property type="entry name" value="Small_mtfrase_dom"/>
</dbReference>
<gene>
    <name evidence="4" type="ORF">A1OE_302</name>
</gene>
<accession>K7ZCE6</accession>
<dbReference type="Gene3D" id="3.40.50.150">
    <property type="entry name" value="Vaccinia Virus protein VP39"/>
    <property type="match status" value="1"/>
</dbReference>
<dbReference type="InterPro" id="IPR029063">
    <property type="entry name" value="SAM-dependent_MTases_sf"/>
</dbReference>
<reference evidence="4 5" key="1">
    <citation type="journal article" date="2012" name="Proc. Natl. Acad. Sci. U.S.A.">
        <title>Genome streamlining and chemical defense in a coral reef symbiosis.</title>
        <authorList>
            <person name="Kwan J.C."/>
            <person name="Donia M.S."/>
            <person name="Han A.W."/>
            <person name="Hirose E."/>
            <person name="Haygood M.G."/>
            <person name="Schmidt E.W."/>
        </authorList>
    </citation>
    <scope>NUCLEOTIDE SEQUENCE [LARGE SCALE GENOMIC DNA]</scope>
    <source>
        <strain evidence="4 5">L2</strain>
    </source>
</reference>
<dbReference type="GO" id="GO:0003676">
    <property type="term" value="F:nucleic acid binding"/>
    <property type="evidence" value="ECO:0007669"/>
    <property type="project" value="InterPro"/>
</dbReference>
<dbReference type="InterPro" id="IPR002052">
    <property type="entry name" value="DNA_methylase_N6_adenine_CS"/>
</dbReference>
<evidence type="ECO:0000313" key="4">
    <source>
        <dbReference type="EMBL" id="AFX98501.1"/>
    </source>
</evidence>
<keyword evidence="2" id="KW-0949">S-adenosyl-L-methionine</keyword>